<feature type="region of interest" description="Disordered" evidence="1">
    <location>
        <begin position="155"/>
        <end position="219"/>
    </location>
</feature>
<gene>
    <name evidence="4" type="primary">LOC112815846</name>
</gene>
<keyword evidence="3" id="KW-1185">Reference proteome</keyword>
<accession>A0A3Q7N8H8</accession>
<protein>
    <submittedName>
        <fullName evidence="4">Uncharacterized protein LOC112815846 isoform X1</fullName>
    </submittedName>
</protein>
<feature type="domain" description="Rab-GAP TBC" evidence="2">
    <location>
        <begin position="9"/>
        <end position="67"/>
    </location>
</feature>
<sequence length="219" mass="24233">MLRSWEHYRVRGQLWALLLDTEKVKSTKRGVYEKMTEQAQLFSRDIRQIDLDVNRTFQNHVTFRDRYGLRLFHSRAPQTAKVLGPSQPYYSARAAEAQETPGQGTDGHWHLHLQVVPPVFHRPAGPEEFPTKPLGLEPVPLAPKPRLPSCVETLPRVDGLASPGPATQHEQPGPLPGQAILKAEEPLQEGTSTVPSAAPLQPGGPRAQLLALLPPAQDP</sequence>
<organism evidence="3 4">
    <name type="scientific">Callorhinus ursinus</name>
    <name type="common">Northern fur seal</name>
    <dbReference type="NCBI Taxonomy" id="34884"/>
    <lineage>
        <taxon>Eukaryota</taxon>
        <taxon>Metazoa</taxon>
        <taxon>Chordata</taxon>
        <taxon>Craniata</taxon>
        <taxon>Vertebrata</taxon>
        <taxon>Euteleostomi</taxon>
        <taxon>Mammalia</taxon>
        <taxon>Eutheria</taxon>
        <taxon>Laurasiatheria</taxon>
        <taxon>Carnivora</taxon>
        <taxon>Caniformia</taxon>
        <taxon>Pinnipedia</taxon>
        <taxon>Otariidae</taxon>
        <taxon>Callorhinus</taxon>
    </lineage>
</organism>
<dbReference type="RefSeq" id="XP_025717878.1">
    <property type="nucleotide sequence ID" value="XM_025862093.1"/>
</dbReference>
<reference key="1">
    <citation type="submission" date="2019-01" db="UniProtKB">
        <authorList>
            <consortium name="RefSeq"/>
        </authorList>
    </citation>
    <scope>IDENTIFICATION</scope>
</reference>
<feature type="compositionally biased region" description="Low complexity" evidence="1">
    <location>
        <begin position="203"/>
        <end position="219"/>
    </location>
</feature>
<dbReference type="Gene3D" id="1.10.8.270">
    <property type="entry name" value="putative rabgap domain of human tbc1 domain family member 14 like domains"/>
    <property type="match status" value="1"/>
</dbReference>
<dbReference type="InterPro" id="IPR035969">
    <property type="entry name" value="Rab-GAP_TBC_sf"/>
</dbReference>
<dbReference type="InterPro" id="IPR000195">
    <property type="entry name" value="Rab-GAP-TBC_dom"/>
</dbReference>
<evidence type="ECO:0000256" key="1">
    <source>
        <dbReference type="SAM" id="MobiDB-lite"/>
    </source>
</evidence>
<dbReference type="InParanoid" id="A0A3Q7N8H8"/>
<reference evidence="4" key="2">
    <citation type="submission" date="2025-08" db="UniProtKB">
        <authorList>
            <consortium name="RefSeq"/>
        </authorList>
    </citation>
    <scope>IDENTIFICATION</scope>
    <source>
        <tissue evidence="4">Blood</tissue>
    </source>
</reference>
<dbReference type="SUPFAM" id="SSF47923">
    <property type="entry name" value="Ypt/Rab-GAP domain of gyp1p"/>
    <property type="match status" value="1"/>
</dbReference>
<proteinExistence type="predicted"/>
<evidence type="ECO:0000313" key="4">
    <source>
        <dbReference type="RefSeq" id="XP_025717878.1"/>
    </source>
</evidence>
<evidence type="ECO:0000313" key="3">
    <source>
        <dbReference type="Proteomes" id="UP000286641"/>
    </source>
</evidence>
<evidence type="ECO:0000259" key="2">
    <source>
        <dbReference type="Pfam" id="PF00566"/>
    </source>
</evidence>
<dbReference type="AlphaFoldDB" id="A0A3Q7N8H8"/>
<dbReference type="Pfam" id="PF00566">
    <property type="entry name" value="RabGAP-TBC"/>
    <property type="match status" value="1"/>
</dbReference>
<dbReference type="Proteomes" id="UP000286641">
    <property type="component" value="Unplaced"/>
</dbReference>
<name>A0A3Q7N8H8_CALUR</name>